<keyword evidence="3" id="KW-1185">Reference proteome</keyword>
<proteinExistence type="predicted"/>
<feature type="signal peptide" evidence="1">
    <location>
        <begin position="1"/>
        <end position="22"/>
    </location>
</feature>
<feature type="chain" id="PRO_5034615143" evidence="1">
    <location>
        <begin position="23"/>
        <end position="123"/>
    </location>
</feature>
<dbReference type="Proteomes" id="UP000250140">
    <property type="component" value="Unassembled WGS sequence"/>
</dbReference>
<dbReference type="OrthoDB" id="2910287at2759"/>
<gene>
    <name evidence="2" type="ORF">AOQ84DRAFT_225354</name>
</gene>
<evidence type="ECO:0000256" key="1">
    <source>
        <dbReference type="SAM" id="SignalP"/>
    </source>
</evidence>
<reference evidence="2 3" key="1">
    <citation type="journal article" date="2016" name="Nat. Commun.">
        <title>Ectomycorrhizal ecology is imprinted in the genome of the dominant symbiotic fungus Cenococcum geophilum.</title>
        <authorList>
            <consortium name="DOE Joint Genome Institute"/>
            <person name="Peter M."/>
            <person name="Kohler A."/>
            <person name="Ohm R.A."/>
            <person name="Kuo A."/>
            <person name="Krutzmann J."/>
            <person name="Morin E."/>
            <person name="Arend M."/>
            <person name="Barry K.W."/>
            <person name="Binder M."/>
            <person name="Choi C."/>
            <person name="Clum A."/>
            <person name="Copeland A."/>
            <person name="Grisel N."/>
            <person name="Haridas S."/>
            <person name="Kipfer T."/>
            <person name="LaButti K."/>
            <person name="Lindquist E."/>
            <person name="Lipzen A."/>
            <person name="Maire R."/>
            <person name="Meier B."/>
            <person name="Mihaltcheva S."/>
            <person name="Molinier V."/>
            <person name="Murat C."/>
            <person name="Poggeler S."/>
            <person name="Quandt C.A."/>
            <person name="Sperisen C."/>
            <person name="Tritt A."/>
            <person name="Tisserant E."/>
            <person name="Crous P.W."/>
            <person name="Henrissat B."/>
            <person name="Nehls U."/>
            <person name="Egli S."/>
            <person name="Spatafora J.W."/>
            <person name="Grigoriev I.V."/>
            <person name="Martin F.M."/>
        </authorList>
    </citation>
    <scope>NUCLEOTIDE SEQUENCE [LARGE SCALE GENOMIC DNA]</scope>
    <source>
        <strain evidence="2 3">CBS 207.34</strain>
    </source>
</reference>
<name>A0A8E2JXP7_9PEZI</name>
<protein>
    <submittedName>
        <fullName evidence="2">Uncharacterized protein</fullName>
    </submittedName>
</protein>
<dbReference type="Gene3D" id="2.60.20.10">
    <property type="entry name" value="Crystallins"/>
    <property type="match status" value="1"/>
</dbReference>
<dbReference type="EMBL" id="KV748711">
    <property type="protein sequence ID" value="OCL13499.1"/>
    <property type="molecule type" value="Genomic_DNA"/>
</dbReference>
<sequence length="123" mass="13083">MLSISFLQSTFVLLLALALASASPTPRFSKRDNSGVYVCSDVNWGGDCVHYVQAVGGNDCIKLDGTASSIGPDPGFSCTFYKNVFCDDLGDGTLNLEYPGDSSMPDGWNDAVYSFVCVDNTQG</sequence>
<organism evidence="2 3">
    <name type="scientific">Glonium stellatum</name>
    <dbReference type="NCBI Taxonomy" id="574774"/>
    <lineage>
        <taxon>Eukaryota</taxon>
        <taxon>Fungi</taxon>
        <taxon>Dikarya</taxon>
        <taxon>Ascomycota</taxon>
        <taxon>Pezizomycotina</taxon>
        <taxon>Dothideomycetes</taxon>
        <taxon>Pleosporomycetidae</taxon>
        <taxon>Gloniales</taxon>
        <taxon>Gloniaceae</taxon>
        <taxon>Glonium</taxon>
    </lineage>
</organism>
<accession>A0A8E2JXP7</accession>
<dbReference type="AlphaFoldDB" id="A0A8E2JXP7"/>
<evidence type="ECO:0000313" key="2">
    <source>
        <dbReference type="EMBL" id="OCL13499.1"/>
    </source>
</evidence>
<evidence type="ECO:0000313" key="3">
    <source>
        <dbReference type="Proteomes" id="UP000250140"/>
    </source>
</evidence>
<keyword evidence="1" id="KW-0732">Signal</keyword>